<dbReference type="AlphaFoldDB" id="A0A8E2F1M3"/>
<protein>
    <submittedName>
        <fullName evidence="2">Uncharacterized protein</fullName>
    </submittedName>
</protein>
<feature type="compositionally biased region" description="Basic and acidic residues" evidence="1">
    <location>
        <begin position="145"/>
        <end position="167"/>
    </location>
</feature>
<dbReference type="Proteomes" id="UP000250140">
    <property type="component" value="Unassembled WGS sequence"/>
</dbReference>
<evidence type="ECO:0000313" key="2">
    <source>
        <dbReference type="EMBL" id="OCL08640.1"/>
    </source>
</evidence>
<name>A0A8E2F1M3_9PEZI</name>
<keyword evidence="3" id="KW-1185">Reference proteome</keyword>
<gene>
    <name evidence="2" type="ORF">AOQ84DRAFT_36758</name>
</gene>
<feature type="compositionally biased region" description="Basic residues" evidence="1">
    <location>
        <begin position="65"/>
        <end position="76"/>
    </location>
</feature>
<feature type="compositionally biased region" description="Low complexity" evidence="1">
    <location>
        <begin position="77"/>
        <end position="88"/>
    </location>
</feature>
<organism evidence="2 3">
    <name type="scientific">Glonium stellatum</name>
    <dbReference type="NCBI Taxonomy" id="574774"/>
    <lineage>
        <taxon>Eukaryota</taxon>
        <taxon>Fungi</taxon>
        <taxon>Dikarya</taxon>
        <taxon>Ascomycota</taxon>
        <taxon>Pezizomycotina</taxon>
        <taxon>Dothideomycetes</taxon>
        <taxon>Pleosporomycetidae</taxon>
        <taxon>Gloniales</taxon>
        <taxon>Gloniaceae</taxon>
        <taxon>Glonium</taxon>
    </lineage>
</organism>
<feature type="compositionally biased region" description="Basic and acidic residues" evidence="1">
    <location>
        <begin position="17"/>
        <end position="28"/>
    </location>
</feature>
<sequence length="265" mass="30156">MFFAPPKTVEVFSQEQYDERTRLSRRYDNQSIRSTGSSTACSQCRRQCPDCRDHYEMLRRKERARKMKMSEHKRRQSNSSDSSASTTTMHKSLTPITEHDIAKGHSTPSEASDVRDTTHILQTHPAVMNDSTSATALHKSPTLTDEQRAARGRQPHREHPTIEDAGHALHSRSPSYRSQQSHRTQASRPSQRTWHTAQTHCSNCTPRTQDSRYTNRINCSRCAHRPPKRLSTPVPWSHLRRNLGGSFRMPSVENSVASGAAVPFN</sequence>
<evidence type="ECO:0000256" key="1">
    <source>
        <dbReference type="SAM" id="MobiDB-lite"/>
    </source>
</evidence>
<feature type="compositionally biased region" description="Polar residues" evidence="1">
    <location>
        <begin position="172"/>
        <end position="210"/>
    </location>
</feature>
<feature type="region of interest" description="Disordered" evidence="1">
    <location>
        <begin position="65"/>
        <end position="210"/>
    </location>
</feature>
<accession>A0A8E2F1M3</accession>
<proteinExistence type="predicted"/>
<dbReference type="EMBL" id="KV749625">
    <property type="protein sequence ID" value="OCL08640.1"/>
    <property type="molecule type" value="Genomic_DNA"/>
</dbReference>
<feature type="compositionally biased region" description="Polar residues" evidence="1">
    <location>
        <begin position="29"/>
        <end position="39"/>
    </location>
</feature>
<reference evidence="2 3" key="1">
    <citation type="journal article" date="2016" name="Nat. Commun.">
        <title>Ectomycorrhizal ecology is imprinted in the genome of the dominant symbiotic fungus Cenococcum geophilum.</title>
        <authorList>
            <consortium name="DOE Joint Genome Institute"/>
            <person name="Peter M."/>
            <person name="Kohler A."/>
            <person name="Ohm R.A."/>
            <person name="Kuo A."/>
            <person name="Krutzmann J."/>
            <person name="Morin E."/>
            <person name="Arend M."/>
            <person name="Barry K.W."/>
            <person name="Binder M."/>
            <person name="Choi C."/>
            <person name="Clum A."/>
            <person name="Copeland A."/>
            <person name="Grisel N."/>
            <person name="Haridas S."/>
            <person name="Kipfer T."/>
            <person name="LaButti K."/>
            <person name="Lindquist E."/>
            <person name="Lipzen A."/>
            <person name="Maire R."/>
            <person name="Meier B."/>
            <person name="Mihaltcheva S."/>
            <person name="Molinier V."/>
            <person name="Murat C."/>
            <person name="Poggeler S."/>
            <person name="Quandt C.A."/>
            <person name="Sperisen C."/>
            <person name="Tritt A."/>
            <person name="Tisserant E."/>
            <person name="Crous P.W."/>
            <person name="Henrissat B."/>
            <person name="Nehls U."/>
            <person name="Egli S."/>
            <person name="Spatafora J.W."/>
            <person name="Grigoriev I.V."/>
            <person name="Martin F.M."/>
        </authorList>
    </citation>
    <scope>NUCLEOTIDE SEQUENCE [LARGE SCALE GENOMIC DNA]</scope>
    <source>
        <strain evidence="2 3">CBS 207.34</strain>
    </source>
</reference>
<evidence type="ECO:0000313" key="3">
    <source>
        <dbReference type="Proteomes" id="UP000250140"/>
    </source>
</evidence>
<feature type="region of interest" description="Disordered" evidence="1">
    <location>
        <begin position="15"/>
        <end position="39"/>
    </location>
</feature>